<gene>
    <name evidence="2" type="ORF">K457DRAFT_142131</name>
</gene>
<evidence type="ECO:0000313" key="2">
    <source>
        <dbReference type="EMBL" id="OAQ24127.1"/>
    </source>
</evidence>
<keyword evidence="1" id="KW-0812">Transmembrane</keyword>
<feature type="transmembrane region" description="Helical" evidence="1">
    <location>
        <begin position="42"/>
        <end position="60"/>
    </location>
</feature>
<evidence type="ECO:0000313" key="3">
    <source>
        <dbReference type="Proteomes" id="UP000078512"/>
    </source>
</evidence>
<keyword evidence="1" id="KW-0472">Membrane</keyword>
<name>A0A197JG28_9FUNG</name>
<sequence length="68" mass="7873">MDHFKLWLVLLFFLSLFLPPWLQVLNYQPFLTLLLTLSFPPNPVIASSLLTHFSLLLFPIHTPSTAFC</sequence>
<protein>
    <submittedName>
        <fullName evidence="2">Uncharacterized protein</fullName>
    </submittedName>
</protein>
<dbReference type="AlphaFoldDB" id="A0A197JG28"/>
<accession>A0A197JG28</accession>
<proteinExistence type="predicted"/>
<dbReference type="Proteomes" id="UP000078512">
    <property type="component" value="Unassembled WGS sequence"/>
</dbReference>
<evidence type="ECO:0000256" key="1">
    <source>
        <dbReference type="SAM" id="Phobius"/>
    </source>
</evidence>
<keyword evidence="3" id="KW-1185">Reference proteome</keyword>
<reference evidence="2 3" key="1">
    <citation type="submission" date="2016-05" db="EMBL/GenBank/DDBJ databases">
        <title>Genome sequencing reveals origins of a unique bacterial endosymbiosis in the earliest lineages of terrestrial Fungi.</title>
        <authorList>
            <consortium name="DOE Joint Genome Institute"/>
            <person name="Uehling J."/>
            <person name="Gryganskyi A."/>
            <person name="Hameed K."/>
            <person name="Tschaplinski T."/>
            <person name="Misztal P."/>
            <person name="Wu S."/>
            <person name="Desiro A."/>
            <person name="Vande Pol N."/>
            <person name="Du Z.-Y."/>
            <person name="Zienkiewicz A."/>
            <person name="Zienkiewicz K."/>
            <person name="Morin E."/>
            <person name="Tisserant E."/>
            <person name="Splivallo R."/>
            <person name="Hainaut M."/>
            <person name="Henrissat B."/>
            <person name="Ohm R."/>
            <person name="Kuo A."/>
            <person name="Yan J."/>
            <person name="Lipzen A."/>
            <person name="Nolan M."/>
            <person name="Labutti K."/>
            <person name="Barry K."/>
            <person name="Goldstein A."/>
            <person name="Labbe J."/>
            <person name="Schadt C."/>
            <person name="Tuskan G."/>
            <person name="Grigoriev I."/>
            <person name="Martin F."/>
            <person name="Vilgalys R."/>
            <person name="Bonito G."/>
        </authorList>
    </citation>
    <scope>NUCLEOTIDE SEQUENCE [LARGE SCALE GENOMIC DNA]</scope>
    <source>
        <strain evidence="2 3">AG-77</strain>
    </source>
</reference>
<dbReference type="EMBL" id="KV442100">
    <property type="protein sequence ID" value="OAQ24127.1"/>
    <property type="molecule type" value="Genomic_DNA"/>
</dbReference>
<organism evidence="2 3">
    <name type="scientific">Linnemannia elongata AG-77</name>
    <dbReference type="NCBI Taxonomy" id="1314771"/>
    <lineage>
        <taxon>Eukaryota</taxon>
        <taxon>Fungi</taxon>
        <taxon>Fungi incertae sedis</taxon>
        <taxon>Mucoromycota</taxon>
        <taxon>Mortierellomycotina</taxon>
        <taxon>Mortierellomycetes</taxon>
        <taxon>Mortierellales</taxon>
        <taxon>Mortierellaceae</taxon>
        <taxon>Linnemannia</taxon>
    </lineage>
</organism>
<keyword evidence="1" id="KW-1133">Transmembrane helix</keyword>